<evidence type="ECO:0000313" key="2">
    <source>
        <dbReference type="EMBL" id="ACS81473.1"/>
    </source>
</evidence>
<evidence type="ECO:0000313" key="3">
    <source>
        <dbReference type="Proteomes" id="UP000002601"/>
    </source>
</evidence>
<feature type="chain" id="PRO_5002959701" evidence="1">
    <location>
        <begin position="25"/>
        <end position="88"/>
    </location>
</feature>
<accession>C6BSL7</accession>
<dbReference type="HOGENOM" id="CLU_2463990_0_0_7"/>
<dbReference type="Proteomes" id="UP000002601">
    <property type="component" value="Chromosome"/>
</dbReference>
<reference evidence="2 3" key="1">
    <citation type="submission" date="2009-06" db="EMBL/GenBank/DDBJ databases">
        <title>Complete sequence of Desulfovibrio salexigens DSM 2638.</title>
        <authorList>
            <consortium name="US DOE Joint Genome Institute"/>
            <person name="Lucas S."/>
            <person name="Copeland A."/>
            <person name="Lapidus A."/>
            <person name="Glavina del Rio T."/>
            <person name="Tice H."/>
            <person name="Bruce D."/>
            <person name="Goodwin L."/>
            <person name="Pitluck S."/>
            <person name="Munk A.C."/>
            <person name="Brettin T."/>
            <person name="Detter J.C."/>
            <person name="Han C."/>
            <person name="Tapia R."/>
            <person name="Larimer F."/>
            <person name="Land M."/>
            <person name="Hauser L."/>
            <person name="Kyrpides N."/>
            <person name="Anderson I."/>
            <person name="Wall J.D."/>
            <person name="Arkin A.P."/>
            <person name="Dehal P."/>
            <person name="Chivian D."/>
            <person name="Giles B."/>
            <person name="Hazen T.C."/>
        </authorList>
    </citation>
    <scope>NUCLEOTIDE SEQUENCE [LARGE SCALE GENOMIC DNA]</scope>
    <source>
        <strain evidence="3">ATCC 14822 / DSM 2638 / NCIMB 8403 / VKM B-1763</strain>
    </source>
</reference>
<proteinExistence type="predicted"/>
<keyword evidence="1" id="KW-0732">Signal</keyword>
<name>C6BSL7_MARSD</name>
<organism evidence="2 3">
    <name type="scientific">Maridesulfovibrio salexigens (strain ATCC 14822 / DSM 2638 / NCIMB 8403 / VKM B-1763)</name>
    <name type="common">Desulfovibrio salexigens</name>
    <dbReference type="NCBI Taxonomy" id="526222"/>
    <lineage>
        <taxon>Bacteria</taxon>
        <taxon>Pseudomonadati</taxon>
        <taxon>Thermodesulfobacteriota</taxon>
        <taxon>Desulfovibrionia</taxon>
        <taxon>Desulfovibrionales</taxon>
        <taxon>Desulfovibrionaceae</taxon>
        <taxon>Maridesulfovibrio</taxon>
    </lineage>
</organism>
<evidence type="ECO:0000256" key="1">
    <source>
        <dbReference type="SAM" id="SignalP"/>
    </source>
</evidence>
<dbReference type="AlphaFoldDB" id="C6BSL7"/>
<sequence length="88" mass="10025">MGMRVNLTFPALLAVLLFSSVTYAEVSVRYSYCETKNNQFVAELLSSALKASSPEVNFVMMKCYPHLRKRRMLEHGLIDVLPLIQSKK</sequence>
<feature type="signal peptide" evidence="1">
    <location>
        <begin position="1"/>
        <end position="24"/>
    </location>
</feature>
<keyword evidence="3" id="KW-1185">Reference proteome</keyword>
<gene>
    <name evidence="2" type="ordered locus">Desal_3425</name>
</gene>
<protein>
    <submittedName>
        <fullName evidence="2">Uncharacterized protein</fullName>
    </submittedName>
</protein>
<dbReference type="KEGG" id="dsa:Desal_3425"/>
<dbReference type="EMBL" id="CP001649">
    <property type="protein sequence ID" value="ACS81473.1"/>
    <property type="molecule type" value="Genomic_DNA"/>
</dbReference>